<evidence type="ECO:0000313" key="11">
    <source>
        <dbReference type="Proteomes" id="UP000011205"/>
    </source>
</evidence>
<comment type="caution">
    <text evidence="10">The sequence shown here is derived from an EMBL/GenBank/DDBJ whole genome shotgun (WGS) entry which is preliminary data.</text>
</comment>
<feature type="transmembrane region" description="Helical" evidence="8">
    <location>
        <begin position="340"/>
        <end position="368"/>
    </location>
</feature>
<name>L8NYB3_STRVR</name>
<dbReference type="InterPro" id="IPR003838">
    <property type="entry name" value="ABC3_permease_C"/>
</dbReference>
<dbReference type="InterPro" id="IPR050250">
    <property type="entry name" value="Macrolide_Exporter_MacB"/>
</dbReference>
<evidence type="ECO:0000259" key="9">
    <source>
        <dbReference type="Pfam" id="PF02687"/>
    </source>
</evidence>
<feature type="transmembrane region" description="Helical" evidence="8">
    <location>
        <begin position="782"/>
        <end position="811"/>
    </location>
</feature>
<keyword evidence="2" id="KW-1003">Cell membrane</keyword>
<dbReference type="PANTHER" id="PTHR30572">
    <property type="entry name" value="MEMBRANE COMPONENT OF TRANSPORTER-RELATED"/>
    <property type="match status" value="1"/>
</dbReference>
<evidence type="ECO:0000313" key="10">
    <source>
        <dbReference type="EMBL" id="ELS50286.1"/>
    </source>
</evidence>
<evidence type="ECO:0000256" key="4">
    <source>
        <dbReference type="ARBA" id="ARBA00022989"/>
    </source>
</evidence>
<dbReference type="GO" id="GO:0005886">
    <property type="term" value="C:plasma membrane"/>
    <property type="evidence" value="ECO:0007669"/>
    <property type="project" value="UniProtKB-SubCell"/>
</dbReference>
<proteinExistence type="inferred from homology"/>
<evidence type="ECO:0000256" key="6">
    <source>
        <dbReference type="ARBA" id="ARBA00038076"/>
    </source>
</evidence>
<dbReference type="RefSeq" id="WP_004004232.1">
    <property type="nucleotide sequence ID" value="NZ_AMLP01000286.1"/>
</dbReference>
<feature type="transmembrane region" description="Helical" evidence="8">
    <location>
        <begin position="380"/>
        <end position="403"/>
    </location>
</feature>
<dbReference type="PANTHER" id="PTHR30572:SF4">
    <property type="entry name" value="ABC TRANSPORTER PERMEASE YTRF"/>
    <property type="match status" value="1"/>
</dbReference>
<evidence type="ECO:0000256" key="8">
    <source>
        <dbReference type="SAM" id="Phobius"/>
    </source>
</evidence>
<dbReference type="Pfam" id="PF02687">
    <property type="entry name" value="FtsX"/>
    <property type="match status" value="2"/>
</dbReference>
<feature type="compositionally biased region" description="Basic and acidic residues" evidence="7">
    <location>
        <begin position="513"/>
        <end position="525"/>
    </location>
</feature>
<feature type="compositionally biased region" description="Gly residues" evidence="7">
    <location>
        <begin position="34"/>
        <end position="43"/>
    </location>
</feature>
<dbReference type="GO" id="GO:0022857">
    <property type="term" value="F:transmembrane transporter activity"/>
    <property type="evidence" value="ECO:0007669"/>
    <property type="project" value="TreeGrafter"/>
</dbReference>
<organism evidence="10 11">
    <name type="scientific">Streptomyces viridochromogenes Tue57</name>
    <dbReference type="NCBI Taxonomy" id="1160705"/>
    <lineage>
        <taxon>Bacteria</taxon>
        <taxon>Bacillati</taxon>
        <taxon>Actinomycetota</taxon>
        <taxon>Actinomycetes</taxon>
        <taxon>Kitasatosporales</taxon>
        <taxon>Streptomycetaceae</taxon>
        <taxon>Streptomyces</taxon>
    </lineage>
</organism>
<feature type="transmembrane region" description="Helical" evidence="8">
    <location>
        <begin position="463"/>
        <end position="486"/>
    </location>
</feature>
<evidence type="ECO:0000256" key="7">
    <source>
        <dbReference type="SAM" id="MobiDB-lite"/>
    </source>
</evidence>
<sequence length="870" mass="87160">MNALGPTGPTGTRIAEPGAIASPPPGDARDGRTGPSGGGGGALGRVVRAGVGRRRVQTVVMVLTTLLAVAASVLGAGLLVASQGPFEQAFAKQHGAHLSAEFDAAKVSSAQLAATADAEGVAAAAGPFPVASLRMESAGPPGIEPPPVTVVGRAEADQPVDQVNLVEGEWATKSGEIVLETSARTPGIVVGSKVEATGPDGKAELTVTGIAESVGESADAWVLPAQLSQLAVSGADSSYQMLYRFDDADSPSAVAAGKKAVSAGLPDGALRGAQSWLDVKQIADNNVSAFVPFVSAFALIALAMSVLIISIVVSGAVAASTRRIGILKAVGFTPSQVGRAYVGQALIPASLGALLGVVVGNLLAIPMLNEVETAYNTSALLIPLWIDIVVPLAALALVVAAALGPAMRAARLSTAVAVNVGRTPSEGRGRHVRGLLARLPVPRSVSLGLATPFARPARAATTAAAVGFGALAITFAVGLGSSLFAIQADGNPDSVGDVTVSTVGRPGAPERSGAGDREAPTRGDEGTVPGTGSRSDGGATGRDEQEGRGAPGTTTGPQDDVKPADPAQVEAAIKAQSGTGSYFGTGKTFVSVAGVKGGTPLVVYEGDAEGAGQVMVSGRWFSAPGEAVAPARFLQATGAEIGDTVTLTDQGRSARLKLVGEIFDLGDQGMAVRADAASVAQIVPDVKLDHFTVDLASGEDKGDYLDGLNTQLKEIGGVATSSDDSRTSTVIVVMQSLIAMLTAMLVVVACLCVLNTVVLDTRERVHDLGVFKALGMSPRQTVTMVLTSVAATGLVAGAIGVPLGVALHHLVMPAMGRATGTEIPAVSIDVYGPGILVLLALGGVVIAAAGALLPAGWAARTGTARALRTE</sequence>
<comment type="similarity">
    <text evidence="6">Belongs to the ABC-4 integral membrane protein family.</text>
</comment>
<evidence type="ECO:0000256" key="3">
    <source>
        <dbReference type="ARBA" id="ARBA00022692"/>
    </source>
</evidence>
<accession>L8NYB3</accession>
<feature type="region of interest" description="Disordered" evidence="7">
    <location>
        <begin position="497"/>
        <end position="567"/>
    </location>
</feature>
<reference evidence="10 11" key="1">
    <citation type="journal article" date="2013" name="Genome Announc.">
        <title>Draft Genome Sequence of Streptomyces viridochromogenes Strain Tu57, Producer of Avilamycin.</title>
        <authorList>
            <person name="Gruning B.A."/>
            <person name="Erxleben A."/>
            <person name="Hahnlein A."/>
            <person name="Gunther S."/>
        </authorList>
    </citation>
    <scope>NUCLEOTIDE SEQUENCE [LARGE SCALE GENOMIC DNA]</scope>
    <source>
        <strain evidence="10 11">Tue57</strain>
    </source>
</reference>
<keyword evidence="4 8" id="KW-1133">Transmembrane helix</keyword>
<feature type="transmembrane region" description="Helical" evidence="8">
    <location>
        <begin position="58"/>
        <end position="81"/>
    </location>
</feature>
<evidence type="ECO:0000256" key="2">
    <source>
        <dbReference type="ARBA" id="ARBA00022475"/>
    </source>
</evidence>
<keyword evidence="3 8" id="KW-0812">Transmembrane</keyword>
<dbReference type="AlphaFoldDB" id="L8NYB3"/>
<evidence type="ECO:0000256" key="1">
    <source>
        <dbReference type="ARBA" id="ARBA00004651"/>
    </source>
</evidence>
<feature type="transmembrane region" description="Helical" evidence="8">
    <location>
        <begin position="737"/>
        <end position="761"/>
    </location>
</feature>
<feature type="transmembrane region" description="Helical" evidence="8">
    <location>
        <begin position="831"/>
        <end position="858"/>
    </location>
</feature>
<dbReference type="PATRIC" id="fig|1160705.3.peg.8662"/>
<feature type="transmembrane region" description="Helical" evidence="8">
    <location>
        <begin position="290"/>
        <end position="319"/>
    </location>
</feature>
<feature type="region of interest" description="Disordered" evidence="7">
    <location>
        <begin position="1"/>
        <end position="43"/>
    </location>
</feature>
<protein>
    <recommendedName>
        <fullName evidence="9">ABC3 transporter permease C-terminal domain-containing protein</fullName>
    </recommendedName>
</protein>
<comment type="subcellular location">
    <subcellularLocation>
        <location evidence="1">Cell membrane</location>
        <topology evidence="1">Multi-pass membrane protein</topology>
    </subcellularLocation>
</comment>
<feature type="domain" description="ABC3 transporter permease C-terminal" evidence="9">
    <location>
        <begin position="740"/>
        <end position="855"/>
    </location>
</feature>
<gene>
    <name evidence="10" type="ORF">STVIR_8766</name>
</gene>
<feature type="domain" description="ABC3 transporter permease C-terminal" evidence="9">
    <location>
        <begin position="296"/>
        <end position="413"/>
    </location>
</feature>
<dbReference type="EMBL" id="AMLP01000286">
    <property type="protein sequence ID" value="ELS50286.1"/>
    <property type="molecule type" value="Genomic_DNA"/>
</dbReference>
<keyword evidence="5 8" id="KW-0472">Membrane</keyword>
<evidence type="ECO:0000256" key="5">
    <source>
        <dbReference type="ARBA" id="ARBA00023136"/>
    </source>
</evidence>
<dbReference type="Proteomes" id="UP000011205">
    <property type="component" value="Unassembled WGS sequence"/>
</dbReference>